<evidence type="ECO:0000313" key="3">
    <source>
        <dbReference type="EMBL" id="CRL41062.1"/>
    </source>
</evidence>
<dbReference type="InterPro" id="IPR056884">
    <property type="entry name" value="NPHP3-like_N"/>
</dbReference>
<dbReference type="SUPFAM" id="SSF52540">
    <property type="entry name" value="P-loop containing nucleoside triphosphate hydrolases"/>
    <property type="match status" value="1"/>
</dbReference>
<gene>
    <name evidence="3" type="ORF">T1815_25621</name>
</gene>
<dbReference type="Pfam" id="PF24883">
    <property type="entry name" value="NPHP3_N"/>
    <property type="match status" value="1"/>
</dbReference>
<dbReference type="EMBL" id="CVRQ01000028">
    <property type="protein sequence ID" value="CRL41062.1"/>
    <property type="molecule type" value="Genomic_DNA"/>
</dbReference>
<accession>A0A0M6WTL5</accession>
<feature type="domain" description="Nephrocystin 3-like N-terminal" evidence="2">
    <location>
        <begin position="288"/>
        <end position="404"/>
    </location>
</feature>
<organism evidence="3 4">
    <name type="scientific">Agathobacter rectalis</name>
    <dbReference type="NCBI Taxonomy" id="39491"/>
    <lineage>
        <taxon>Bacteria</taxon>
        <taxon>Bacillati</taxon>
        <taxon>Bacillota</taxon>
        <taxon>Clostridia</taxon>
        <taxon>Lachnospirales</taxon>
        <taxon>Lachnospiraceae</taxon>
        <taxon>Agathobacter</taxon>
    </lineage>
</organism>
<keyword evidence="1" id="KW-0677">Repeat</keyword>
<keyword evidence="4" id="KW-1185">Reference proteome</keyword>
<dbReference type="Proteomes" id="UP000049472">
    <property type="component" value="Unassembled WGS sequence"/>
</dbReference>
<name>A0A0M6WTL5_9FIRM</name>
<dbReference type="RefSeq" id="WP_055062488.1">
    <property type="nucleotide sequence ID" value="NZ_CVRQ01000028.1"/>
</dbReference>
<dbReference type="PANTHER" id="PTHR10039">
    <property type="entry name" value="AMELOGENIN"/>
    <property type="match status" value="1"/>
</dbReference>
<evidence type="ECO:0000259" key="2">
    <source>
        <dbReference type="Pfam" id="PF24883"/>
    </source>
</evidence>
<proteinExistence type="predicted"/>
<reference evidence="4" key="1">
    <citation type="submission" date="2015-05" db="EMBL/GenBank/DDBJ databases">
        <authorList>
            <consortium name="Pathogen Informatics"/>
        </authorList>
    </citation>
    <scope>NUCLEOTIDE SEQUENCE [LARGE SCALE GENOMIC DNA]</scope>
    <source>
        <strain evidence="4">T1-815</strain>
    </source>
</reference>
<evidence type="ECO:0000256" key="1">
    <source>
        <dbReference type="ARBA" id="ARBA00022737"/>
    </source>
</evidence>
<sequence length="1946" mass="226817">MQNPIHEGYEYQDYFTVSIILQLMLHQTDAELIIDRKDFNGDKFDDLKVKMPNNSVEFQIKYSDEENSHKLTKDDFANGNGHDTALSALFTSWKKRKESGYNTQIKLCLAWSKPKEDDPLADFLKPIEEHTLPFLVSAYSFDGESFWPIEKQPPKTWRKFNTAIKSGLIERDEFLCFCKELSIILEMPKASLDLKNPDALESVIIQQVEKLGVGIYPNDALNVEDVINKLATEVKRSRAKGNRIYTSILMGRLGLIMDYGKFDQRFPVDSTHQIILGDEINRLHREVRDFKHIIISGNPGSGKSWLVDEYIDKLMSENGKVIHYNCFQSLQDANSLERICVTSLYGNLVSQVLEQCPELIEHKNTIFGADKTELENLLRFIEEEFYLVVDGLDHISREYELHKDIISRSETEIITELLEIQFPDNCYVIISSQPIDEIEHFKSKGYSIFEIEPWKEEQVKSLMTTFNINDDMTEEGDVLSISEYLFKKSQGNALYLNYILRQLQNSDVNKELIDEIPDYDISLSQYYTYLYTKIRNNRTINALCGADFYLNINDLMEITGDGVFVEQDISLLHPLLIENVLSGGFSIYHESFRRFVLATLKDKKVDIERNVYGILADWLKSKSYFEFDKSFYYLTELQYKLGRDAENVSLIEKEFVLKSVSEGYSRKRIRMNLNCIVRSAGRIQNLVALVTAGELLAMLDDMNEFDSTGEEYFQAICDIKGAAKLNQLMQIDGKPTFDINTGRIACYISSKAGSTPWWELYLDTEAKEYKIDELKYYYRYYLDEQGVSIIPKLMESIEKENVSIIYQCIEIAYDELYDYMEFDEIISIANKLQLNHWKNYLSYIKSGFYPQNKISIEDAMEIWEKIKTLKVIGEENIGIFTKMFSQIYYLAKQGESKVIEAICEDCENINWYYNWIIYSVKMSELCAHTAQMAPKTICESAIANLELLLLDTEVFKGQPRTCDLYFLQNELTRSYERAVKLIVQYGTIENLKNALDILEQLDDETGTSLDNSMGGPLTDAEFLGLISRFMTIDNYEIIKPYLLRTQEKIEKNEVYDCIAAAKLRFVSIISKYNQPEALEYFDMCAHYLVAYGYHRDIILEQIMDSYNIFFESVEENSKDERDTITKMTIALWNHTDGRETKHFLNRWFDKLLKTEPRYALSLLAELQVKYGKSWVVEGMIRSAIEKYCNDSSYLDIVIGLIESLPNDTSPRIIDIATSVFKALEKMCKETDNDEKLLIKCRMNELVINIVSRFNILDSPWPENDSWKDGSIKEFLLTVASAGFDVSQYIEYFHIKKPKDIENNEGNKKVDVIKNNQIHFDALTLQEAKKWFETHNLSECDEEDICRFIKNYQNDRDTLLDVLRFIIAKSGGWGYSQKHKDIVLQIIKGLDLDDKEMSEVHMLLYLYSYEWRSSLIDKDEFLNSISINSDVAWNTFYSELPEVIISHSGRITKGLLDALFAFGYDKDEIIIIWRNAFDIMKLRFPNLNQYPIDNVLEETDELLELRNCLLMRFVDGGKESFLATYSYLANVAEEENYSEFTESIVVCLEHYEHYNLVVQIAIADLIRCYSYRLTGLNTNRMINAIDAVYPTGNMLLDVIFSEFTIYKGFLLKCVDKHVPDYMEQEDIEFYLSEQLYDLGKEENREETDEYAKSSVYRDTTMYVADTCGINYVELYKKLHASRKLNKEMQDFVGGSSKVPEKNTVYKSYEIQYALHAIIEKAYIDRKPELIPQNLLRLMPDFQGMYRIFKCREMQPKNNLYEKNNSCETFLKNNEDEYILIGCSETKKHIDYQHVSLTFAYNGIVVGDDEEHNIPFTEYLATAVGKGERYMISDNGESLIDFIRTIDRELEDEDYLWPGMAVTELLNVHVKFDFINRRYIAVNQMNDIVIIMKKWSSSYKGDIEYHGDAIPLYSGTELYIKKEYLEIIEQRMGRLKMKTFVKTYTQNY</sequence>
<dbReference type="Gene3D" id="3.40.50.300">
    <property type="entry name" value="P-loop containing nucleotide triphosphate hydrolases"/>
    <property type="match status" value="1"/>
</dbReference>
<evidence type="ECO:0000313" key="4">
    <source>
        <dbReference type="Proteomes" id="UP000049472"/>
    </source>
</evidence>
<dbReference type="InterPro" id="IPR027417">
    <property type="entry name" value="P-loop_NTPase"/>
</dbReference>
<protein>
    <recommendedName>
        <fullName evidence="2">Nephrocystin 3-like N-terminal domain-containing protein</fullName>
    </recommendedName>
</protein>